<sequence length="151" mass="16649">IHFLPIKIRENLKPFSYCDNDLEFDGKAIFSIVASSLYLLVIVVATSYDVITNNFLTPKTKGAGTVEKNGALPMQNGTGSQVVLTQKDEKVEPSLGVKLLECFSIYHNGAKFLNTNQSEGTLSCIHGVRFLSMSWVLLGHVYVFGITIFSK</sequence>
<dbReference type="InterPro" id="IPR052728">
    <property type="entry name" value="O2_lipid_transport_reg"/>
</dbReference>
<protein>
    <recommendedName>
        <fullName evidence="3">Acyltransferase 3 domain-containing protein</fullName>
    </recommendedName>
</protein>
<dbReference type="EMBL" id="KQ427538">
    <property type="protein sequence ID" value="KOF66949.1"/>
    <property type="molecule type" value="Genomic_DNA"/>
</dbReference>
<gene>
    <name evidence="2" type="ORF">OCBIM_22010837mg</name>
</gene>
<dbReference type="PANTHER" id="PTHR11161:SF0">
    <property type="entry name" value="O-ACYLTRANSFERASE LIKE PROTEIN"/>
    <property type="match status" value="1"/>
</dbReference>
<keyword evidence="1" id="KW-1133">Transmembrane helix</keyword>
<proteinExistence type="predicted"/>
<feature type="transmembrane region" description="Helical" evidence="1">
    <location>
        <begin position="29"/>
        <end position="51"/>
    </location>
</feature>
<dbReference type="OrthoDB" id="207378at2759"/>
<name>A0A0L8FQI3_OCTBM</name>
<dbReference type="AlphaFoldDB" id="A0A0L8FQI3"/>
<reference evidence="2" key="1">
    <citation type="submission" date="2015-07" db="EMBL/GenBank/DDBJ databases">
        <title>MeaNS - Measles Nucleotide Surveillance Program.</title>
        <authorList>
            <person name="Tran T."/>
            <person name="Druce J."/>
        </authorList>
    </citation>
    <scope>NUCLEOTIDE SEQUENCE</scope>
    <source>
        <strain evidence="2">UCB-OBI-ISO-001</strain>
        <tissue evidence="2">Gonad</tissue>
    </source>
</reference>
<keyword evidence="1" id="KW-0472">Membrane</keyword>
<accession>A0A0L8FQI3</accession>
<evidence type="ECO:0008006" key="3">
    <source>
        <dbReference type="Google" id="ProtNLM"/>
    </source>
</evidence>
<organism evidence="2">
    <name type="scientific">Octopus bimaculoides</name>
    <name type="common">California two-spotted octopus</name>
    <dbReference type="NCBI Taxonomy" id="37653"/>
    <lineage>
        <taxon>Eukaryota</taxon>
        <taxon>Metazoa</taxon>
        <taxon>Spiralia</taxon>
        <taxon>Lophotrochozoa</taxon>
        <taxon>Mollusca</taxon>
        <taxon>Cephalopoda</taxon>
        <taxon>Coleoidea</taxon>
        <taxon>Octopodiformes</taxon>
        <taxon>Octopoda</taxon>
        <taxon>Incirrata</taxon>
        <taxon>Octopodidae</taxon>
        <taxon>Octopus</taxon>
    </lineage>
</organism>
<feature type="non-terminal residue" evidence="2">
    <location>
        <position position="1"/>
    </location>
</feature>
<keyword evidence="1" id="KW-0812">Transmembrane</keyword>
<evidence type="ECO:0000256" key="1">
    <source>
        <dbReference type="SAM" id="Phobius"/>
    </source>
</evidence>
<evidence type="ECO:0000313" key="2">
    <source>
        <dbReference type="EMBL" id="KOF66949.1"/>
    </source>
</evidence>
<dbReference type="PANTHER" id="PTHR11161">
    <property type="entry name" value="O-ACYLTRANSFERASE"/>
    <property type="match status" value="1"/>
</dbReference>
<feature type="transmembrane region" description="Helical" evidence="1">
    <location>
        <begin position="130"/>
        <end position="149"/>
    </location>
</feature>